<evidence type="ECO:0000313" key="5">
    <source>
        <dbReference type="Proteomes" id="UP000460142"/>
    </source>
</evidence>
<dbReference type="OrthoDB" id="222879at2"/>
<evidence type="ECO:0000259" key="1">
    <source>
        <dbReference type="Pfam" id="PF20091"/>
    </source>
</evidence>
<reference evidence="2 5" key="2">
    <citation type="submission" date="2019-09" db="EMBL/GenBank/DDBJ databases">
        <title>Draft genome sequences of 48 bacterial type strains from the CCUG.</title>
        <authorList>
            <person name="Tunovic T."/>
            <person name="Pineiro-Iglesias B."/>
            <person name="Unosson C."/>
            <person name="Inganas E."/>
            <person name="Ohlen M."/>
            <person name="Cardew S."/>
            <person name="Jensie-Markopoulos S."/>
            <person name="Salva-Serra F."/>
            <person name="Jaen-Luchoro D."/>
            <person name="Karlsson R."/>
            <person name="Svensson-Stadler L."/>
            <person name="Chun J."/>
            <person name="Moore E."/>
        </authorList>
    </citation>
    <scope>NUCLEOTIDE SEQUENCE [LARGE SCALE GENOMIC DNA]</scope>
    <source>
        <strain evidence="2 5">CCUG 53116</strain>
    </source>
</reference>
<gene>
    <name evidence="2" type="ORF">F7R15_07025</name>
    <name evidence="3" type="ORF">SAMN04490202_0649</name>
</gene>
<feature type="domain" description="Alpha/beta hydrolase" evidence="1">
    <location>
        <begin position="262"/>
        <end position="639"/>
    </location>
</feature>
<dbReference type="Pfam" id="PF20091">
    <property type="entry name" value="Abhydrolase_10"/>
    <property type="match status" value="1"/>
</dbReference>
<evidence type="ECO:0000313" key="3">
    <source>
        <dbReference type="EMBL" id="SDO35231.1"/>
    </source>
</evidence>
<dbReference type="Proteomes" id="UP000198549">
    <property type="component" value="Chromosome I"/>
</dbReference>
<evidence type="ECO:0000313" key="2">
    <source>
        <dbReference type="EMBL" id="KAB0486631.1"/>
    </source>
</evidence>
<dbReference type="InterPro" id="IPR045394">
    <property type="entry name" value="Abhydrolase_dom"/>
</dbReference>
<reference evidence="3 4" key="1">
    <citation type="submission" date="2016-10" db="EMBL/GenBank/DDBJ databases">
        <authorList>
            <person name="de Groot N.N."/>
        </authorList>
    </citation>
    <scope>NUCLEOTIDE SEQUENCE [LARGE SCALE GENOMIC DNA]</scope>
    <source>
        <strain evidence="3 4">BS3776</strain>
    </source>
</reference>
<dbReference type="AlphaFoldDB" id="A0A1H0IW03"/>
<proteinExistence type="predicted"/>
<organism evidence="3 4">
    <name type="scientific">Pseudomonas reinekei</name>
    <dbReference type="NCBI Taxonomy" id="395598"/>
    <lineage>
        <taxon>Bacteria</taxon>
        <taxon>Pseudomonadati</taxon>
        <taxon>Pseudomonadota</taxon>
        <taxon>Gammaproteobacteria</taxon>
        <taxon>Pseudomonadales</taxon>
        <taxon>Pseudomonadaceae</taxon>
        <taxon>Pseudomonas</taxon>
    </lineage>
</organism>
<dbReference type="EMBL" id="LT629709">
    <property type="protein sequence ID" value="SDO35231.1"/>
    <property type="molecule type" value="Genomic_DNA"/>
</dbReference>
<dbReference type="EMBL" id="VZPS01000004">
    <property type="protein sequence ID" value="KAB0486631.1"/>
    <property type="molecule type" value="Genomic_DNA"/>
</dbReference>
<protein>
    <recommendedName>
        <fullName evidence="1">Alpha/beta hydrolase domain-containing protein</fullName>
    </recommendedName>
</protein>
<dbReference type="RefSeq" id="WP_139315758.1">
    <property type="nucleotide sequence ID" value="NZ_LT629709.1"/>
</dbReference>
<sequence>MSLNVASHVLTRVPGVVEVRFPTSISLDCAHLGGPARHYRFLRGIAKLCLDPLSPALANVSLLDAVKPEADGLVEVETDLCLLLPEQEQPESELTVVANIVNRGGWIGPLADFNQGPQVLDSAESVIANGAGFMASRGMATVWCGWQGDIAPDEALILARLPRAEGVRGWVREEIIPDTAIGGTRNGCEAGFVVAELAYPILDLAQCRLSVRQQAEEPPVALGIDHITVLDKHHVRIRLAPQQDAGAIYCLEYLASDPIVCGLGFAVVQEVFDFLKHCPADQCGNPNPLWQAGRALTLVAKGYSQGARFLREFLYLGFNQARASARLFDAMLVIAGGARRTKANQPFWRVSRFSRQHEDSDAPDLAFPFAYGASSDPWSGRCDGLLKRSEQQGSTPLVMQLETDSETWHGRMSLLATDGRGHALELPANVRLYLVAGQHVVGSPAAYGVEDICQGMTNPLDWGCYARALLIALIDWVTRGISPPASLFPSLADGSLVTLEHAQQVYPRFCGLPYDATLAPARISVAANELREYPVLVPCPDGNGNPLGGIPMPELVVPIATYSGRNRRLPGHGAPGLAVIWGSFEPFATTRAQRLATADTRLSLEERYASPEHFLRLWQQAVTRLVDARLLLQTDAARVHAEGARLAQAIAREEGPNNV</sequence>
<name>A0A1H0IW03_PSERE</name>
<accession>A0A1H0IW03</accession>
<dbReference type="Proteomes" id="UP000460142">
    <property type="component" value="Unassembled WGS sequence"/>
</dbReference>
<evidence type="ECO:0000313" key="4">
    <source>
        <dbReference type="Proteomes" id="UP000198549"/>
    </source>
</evidence>